<feature type="transmembrane region" description="Helical" evidence="7">
    <location>
        <begin position="226"/>
        <end position="244"/>
    </location>
</feature>
<feature type="transmembrane region" description="Helical" evidence="7">
    <location>
        <begin position="280"/>
        <end position="302"/>
    </location>
</feature>
<keyword evidence="6 7" id="KW-0472">Membrane</keyword>
<dbReference type="PANTHER" id="PTHR33362:SF5">
    <property type="entry name" value="C4-DICARBOXYLATE TRAP TRANSPORTER LARGE PERMEASE PROTEIN DCTM"/>
    <property type="match status" value="1"/>
</dbReference>
<evidence type="ECO:0000256" key="7">
    <source>
        <dbReference type="SAM" id="Phobius"/>
    </source>
</evidence>
<evidence type="ECO:0000256" key="3">
    <source>
        <dbReference type="ARBA" id="ARBA00022519"/>
    </source>
</evidence>
<evidence type="ECO:0000256" key="4">
    <source>
        <dbReference type="ARBA" id="ARBA00022692"/>
    </source>
</evidence>
<name>A0ABU5ZLQ6_9BACL</name>
<feature type="transmembrane region" description="Helical" evidence="7">
    <location>
        <begin position="322"/>
        <end position="352"/>
    </location>
</feature>
<dbReference type="RefSeq" id="WP_371754709.1">
    <property type="nucleotide sequence ID" value="NZ_JAYJLD010000019.1"/>
</dbReference>
<dbReference type="NCBIfam" id="TIGR00786">
    <property type="entry name" value="dctM"/>
    <property type="match status" value="1"/>
</dbReference>
<accession>A0ABU5ZLQ6</accession>
<dbReference type="InterPro" id="IPR010656">
    <property type="entry name" value="DctM"/>
</dbReference>
<evidence type="ECO:0000256" key="2">
    <source>
        <dbReference type="ARBA" id="ARBA00022475"/>
    </source>
</evidence>
<comment type="caution">
    <text evidence="9">The sequence shown here is derived from an EMBL/GenBank/DDBJ whole genome shotgun (WGS) entry which is preliminary data.</text>
</comment>
<feature type="transmembrane region" description="Helical" evidence="7">
    <location>
        <begin position="51"/>
        <end position="71"/>
    </location>
</feature>
<feature type="transmembrane region" description="Helical" evidence="7">
    <location>
        <begin position="139"/>
        <end position="155"/>
    </location>
</feature>
<organism evidence="9 10">
    <name type="scientific">Ferviditalea candida</name>
    <dbReference type="NCBI Taxonomy" id="3108399"/>
    <lineage>
        <taxon>Bacteria</taxon>
        <taxon>Bacillati</taxon>
        <taxon>Bacillota</taxon>
        <taxon>Bacilli</taxon>
        <taxon>Bacillales</taxon>
        <taxon>Paenibacillaceae</taxon>
        <taxon>Ferviditalea</taxon>
    </lineage>
</organism>
<dbReference type="Pfam" id="PF06808">
    <property type="entry name" value="DctM"/>
    <property type="match status" value="1"/>
</dbReference>
<dbReference type="InterPro" id="IPR004681">
    <property type="entry name" value="TRAP_DctM"/>
</dbReference>
<feature type="transmembrane region" description="Helical" evidence="7">
    <location>
        <begin position="250"/>
        <end position="268"/>
    </location>
</feature>
<dbReference type="PIRSF" id="PIRSF006066">
    <property type="entry name" value="HI0050"/>
    <property type="match status" value="1"/>
</dbReference>
<evidence type="ECO:0000313" key="9">
    <source>
        <dbReference type="EMBL" id="MEB3102586.1"/>
    </source>
</evidence>
<keyword evidence="10" id="KW-1185">Reference proteome</keyword>
<feature type="transmembrane region" description="Helical" evidence="7">
    <location>
        <begin position="6"/>
        <end position="39"/>
    </location>
</feature>
<dbReference type="EMBL" id="JAYJLD010000019">
    <property type="protein sequence ID" value="MEB3102586.1"/>
    <property type="molecule type" value="Genomic_DNA"/>
</dbReference>
<keyword evidence="5 7" id="KW-1133">Transmembrane helix</keyword>
<dbReference type="Proteomes" id="UP001310386">
    <property type="component" value="Unassembled WGS sequence"/>
</dbReference>
<feature type="transmembrane region" description="Helical" evidence="7">
    <location>
        <begin position="408"/>
        <end position="432"/>
    </location>
</feature>
<sequence length="433" mass="46578">MEWWLIVILFFGGLLLAFLSSIPIAIAFLLVDIVGMYFVIGPNFSNQLIGSIYDSVATFTLTPVPLFVLMGEVLFNSGLALKAIGTIDKWLGKIPGRLSVLSVVSGALFASLSGSTIANTAMLGSLLTPEMQRRNYHKSMIVGPIMASGSLAMMIPPSTLTVVFGSLAGINVGNLLIAGLLPGLLLAGLYAVYTIGRCWLNPKLAPAYEVEHVEFRQLLAETVKNVLPLGLVIVLTVGAIVVGLTTPTEAASVGTLISFLVAWFLGDMNKGVIKKSIMNSMRVTAMILIIVAASTAFSQVLAFSGATQQLMQLVTNLPLSPLWILVGMLAVVFLLGMFIEEVSIMMITLPIFMPIVTTMNIDPVWFGILMLLILEISLLTPPVGLLLYTIKGVTPDEITMNDIWKAAWPYVFCGLVAVLIILKFPVITMLLIS</sequence>
<keyword evidence="4 7" id="KW-0812">Transmembrane</keyword>
<evidence type="ECO:0000256" key="6">
    <source>
        <dbReference type="ARBA" id="ARBA00023136"/>
    </source>
</evidence>
<feature type="transmembrane region" description="Helical" evidence="7">
    <location>
        <begin position="175"/>
        <end position="193"/>
    </location>
</feature>
<evidence type="ECO:0000256" key="5">
    <source>
        <dbReference type="ARBA" id="ARBA00022989"/>
    </source>
</evidence>
<evidence type="ECO:0000313" key="10">
    <source>
        <dbReference type="Proteomes" id="UP001310386"/>
    </source>
</evidence>
<evidence type="ECO:0000256" key="1">
    <source>
        <dbReference type="ARBA" id="ARBA00004429"/>
    </source>
</evidence>
<comment type="subcellular location">
    <subcellularLocation>
        <location evidence="1">Cell inner membrane</location>
        <topology evidence="1">Multi-pass membrane protein</topology>
    </subcellularLocation>
</comment>
<feature type="domain" description="TRAP C4-dicarboxylate transport system permease DctM subunit" evidence="8">
    <location>
        <begin position="12"/>
        <end position="425"/>
    </location>
</feature>
<keyword evidence="3" id="KW-0997">Cell inner membrane</keyword>
<keyword evidence="2" id="KW-1003">Cell membrane</keyword>
<proteinExistence type="predicted"/>
<gene>
    <name evidence="9" type="ORF">VF724_13025</name>
</gene>
<feature type="transmembrane region" description="Helical" evidence="7">
    <location>
        <begin position="364"/>
        <end position="388"/>
    </location>
</feature>
<evidence type="ECO:0000259" key="8">
    <source>
        <dbReference type="Pfam" id="PF06808"/>
    </source>
</evidence>
<protein>
    <submittedName>
        <fullName evidence="9">TRAP transporter large permease subunit</fullName>
    </submittedName>
</protein>
<dbReference type="PANTHER" id="PTHR33362">
    <property type="entry name" value="SIALIC ACID TRAP TRANSPORTER PERMEASE PROTEIN SIAT-RELATED"/>
    <property type="match status" value="1"/>
</dbReference>
<reference evidence="9" key="1">
    <citation type="submission" date="2023-12" db="EMBL/GenBank/DDBJ databases">
        <title>Fervidustalea candida gen. nov., sp. nov., a novel member of the family Paenibacillaceae isolated from a geothermal area.</title>
        <authorList>
            <person name="Li W.-J."/>
            <person name="Jiao J.-Y."/>
            <person name="Chen Y."/>
        </authorList>
    </citation>
    <scope>NUCLEOTIDE SEQUENCE</scope>
    <source>
        <strain evidence="9">SYSU GA230002</strain>
    </source>
</reference>